<evidence type="ECO:0000256" key="5">
    <source>
        <dbReference type="ARBA" id="ARBA00022801"/>
    </source>
</evidence>
<keyword evidence="3 7" id="KW-0645">Protease</keyword>
<feature type="signal peptide" evidence="7">
    <location>
        <begin position="1"/>
        <end position="21"/>
    </location>
</feature>
<sequence>MLHVVAGLIATLLASMQPATSSTTTECWGTEKQTSGYIDLPNRVDTHYFYWYFESRKNPGTDPLIVWIPGGPGEGGTYGLLAENGPCTINDDLSTTFNAHSWTSVANMVWLDLPGNAGFSYSTTAEDDEFTDERVDESVFWFLQGFLKKHSELQGRELFLVGESYGGHFVASVASYILTKQGKNLFSPASAELIAINLQGVAIGNELIDPVEVFTHFVNMTSNTYNITLVNDSQLAAMEAALPHCRDLMTRCQTNTSICAVAGLYCQQTQLLPLLRAHRNPYDIRQECQTSISNATACMLKVPNIKAYLDLPEVRGFLGVHPSHSEWILLNRTINAGFFAAPSYSGYLSVGDKLSNLLNIGLRVLLYAGDADILCNIYATEATAKKLKWSGAPGFNAVQERPYLTSSGITDAGSVQSYSHLTFVKVHEAGHMVPGDQPKLALDMITKFIHNQTF</sequence>
<dbReference type="EMBL" id="QXFT01001367">
    <property type="protein sequence ID" value="KAE9320573.1"/>
    <property type="molecule type" value="Genomic_DNA"/>
</dbReference>
<dbReference type="SUPFAM" id="SSF53474">
    <property type="entry name" value="alpha/beta-Hydrolases"/>
    <property type="match status" value="1"/>
</dbReference>
<gene>
    <name evidence="9" type="ORF">PR001_g16882</name>
    <name evidence="8" type="ORF">PR002_g17092</name>
    <name evidence="10" type="ORF">PR003_g17682</name>
</gene>
<dbReference type="OrthoDB" id="443318at2759"/>
<keyword evidence="5 7" id="KW-0378">Hydrolase</keyword>
<feature type="chain" id="PRO_5034169544" description="Carboxypeptidase" evidence="7">
    <location>
        <begin position="22"/>
        <end position="454"/>
    </location>
</feature>
<dbReference type="GO" id="GO:0004185">
    <property type="term" value="F:serine-type carboxypeptidase activity"/>
    <property type="evidence" value="ECO:0007669"/>
    <property type="project" value="UniProtKB-UniRule"/>
</dbReference>
<dbReference type="PANTHER" id="PTHR11802">
    <property type="entry name" value="SERINE PROTEASE FAMILY S10 SERINE CARBOXYPEPTIDASE"/>
    <property type="match status" value="1"/>
</dbReference>
<evidence type="ECO:0000313" key="13">
    <source>
        <dbReference type="Proteomes" id="UP000435112"/>
    </source>
</evidence>
<reference evidence="11 13" key="1">
    <citation type="submission" date="2018-09" db="EMBL/GenBank/DDBJ databases">
        <title>Genomic investigation of the strawberry pathogen Phytophthora fragariae indicates pathogenicity is determined by transcriptional variation in three key races.</title>
        <authorList>
            <person name="Adams T.M."/>
            <person name="Armitage A.D."/>
            <person name="Sobczyk M.K."/>
            <person name="Bates H.J."/>
            <person name="Dunwell J.M."/>
            <person name="Nellist C.F."/>
            <person name="Harrison R.J."/>
        </authorList>
    </citation>
    <scope>NUCLEOTIDE SEQUENCE [LARGE SCALE GENOMIC DNA]</scope>
    <source>
        <strain evidence="9 11">SCRP249</strain>
        <strain evidence="8 13">SCRP324</strain>
        <strain evidence="10 12">SCRP333</strain>
    </source>
</reference>
<evidence type="ECO:0000256" key="1">
    <source>
        <dbReference type="ARBA" id="ARBA00009431"/>
    </source>
</evidence>
<proteinExistence type="inferred from homology"/>
<dbReference type="PROSITE" id="PS00131">
    <property type="entry name" value="CARBOXYPEPT_SER_SER"/>
    <property type="match status" value="1"/>
</dbReference>
<dbReference type="EMBL" id="QXFU01001350">
    <property type="protein sequence ID" value="KAE9004331.1"/>
    <property type="molecule type" value="Genomic_DNA"/>
</dbReference>
<organism evidence="8 13">
    <name type="scientific">Phytophthora rubi</name>
    <dbReference type="NCBI Taxonomy" id="129364"/>
    <lineage>
        <taxon>Eukaryota</taxon>
        <taxon>Sar</taxon>
        <taxon>Stramenopiles</taxon>
        <taxon>Oomycota</taxon>
        <taxon>Peronosporomycetes</taxon>
        <taxon>Peronosporales</taxon>
        <taxon>Peronosporaceae</taxon>
        <taxon>Phytophthora</taxon>
    </lineage>
</organism>
<evidence type="ECO:0000256" key="4">
    <source>
        <dbReference type="ARBA" id="ARBA00022729"/>
    </source>
</evidence>
<dbReference type="Proteomes" id="UP000434957">
    <property type="component" value="Unassembled WGS sequence"/>
</dbReference>
<dbReference type="PANTHER" id="PTHR11802:SF113">
    <property type="entry name" value="SERINE CARBOXYPEPTIDASE CTSA-4.1"/>
    <property type="match status" value="1"/>
</dbReference>
<dbReference type="EMBL" id="QXFV01001362">
    <property type="protein sequence ID" value="KAE9007764.1"/>
    <property type="molecule type" value="Genomic_DNA"/>
</dbReference>
<evidence type="ECO:0000313" key="10">
    <source>
        <dbReference type="EMBL" id="KAE9320573.1"/>
    </source>
</evidence>
<evidence type="ECO:0000313" key="9">
    <source>
        <dbReference type="EMBL" id="KAE9007764.1"/>
    </source>
</evidence>
<evidence type="ECO:0000256" key="2">
    <source>
        <dbReference type="ARBA" id="ARBA00022645"/>
    </source>
</evidence>
<dbReference type="Gene3D" id="3.40.50.1820">
    <property type="entry name" value="alpha/beta hydrolase"/>
    <property type="match status" value="1"/>
</dbReference>
<dbReference type="PRINTS" id="PR00724">
    <property type="entry name" value="CRBOXYPTASEC"/>
</dbReference>
<comment type="similarity">
    <text evidence="1 7">Belongs to the peptidase S10 family.</text>
</comment>
<dbReference type="EC" id="3.4.16.-" evidence="7"/>
<dbReference type="Proteomes" id="UP000429607">
    <property type="component" value="Unassembled WGS sequence"/>
</dbReference>
<dbReference type="InterPro" id="IPR029058">
    <property type="entry name" value="AB_hydrolase_fold"/>
</dbReference>
<accession>A0A6A3KAX9</accession>
<keyword evidence="12" id="KW-1185">Reference proteome</keyword>
<dbReference type="InterPro" id="IPR001563">
    <property type="entry name" value="Peptidase_S10"/>
</dbReference>
<evidence type="ECO:0000313" key="8">
    <source>
        <dbReference type="EMBL" id="KAE9004331.1"/>
    </source>
</evidence>
<dbReference type="InterPro" id="IPR018202">
    <property type="entry name" value="Ser_caboxypep_ser_AS"/>
</dbReference>
<name>A0A6A3KAX9_9STRA</name>
<evidence type="ECO:0000256" key="6">
    <source>
        <dbReference type="ARBA" id="ARBA00023180"/>
    </source>
</evidence>
<keyword evidence="4 7" id="KW-0732">Signal</keyword>
<evidence type="ECO:0000256" key="7">
    <source>
        <dbReference type="RuleBase" id="RU361156"/>
    </source>
</evidence>
<dbReference type="AlphaFoldDB" id="A0A6A3KAX9"/>
<protein>
    <recommendedName>
        <fullName evidence="7">Carboxypeptidase</fullName>
        <ecNumber evidence="7">3.4.16.-</ecNumber>
    </recommendedName>
</protein>
<dbReference type="Proteomes" id="UP000435112">
    <property type="component" value="Unassembled WGS sequence"/>
</dbReference>
<evidence type="ECO:0000313" key="11">
    <source>
        <dbReference type="Proteomes" id="UP000429607"/>
    </source>
</evidence>
<comment type="caution">
    <text evidence="8">The sequence shown here is derived from an EMBL/GenBank/DDBJ whole genome shotgun (WGS) entry which is preliminary data.</text>
</comment>
<dbReference type="GO" id="GO:0006508">
    <property type="term" value="P:proteolysis"/>
    <property type="evidence" value="ECO:0007669"/>
    <property type="project" value="UniProtKB-KW"/>
</dbReference>
<keyword evidence="6" id="KW-0325">Glycoprotein</keyword>
<dbReference type="Gene3D" id="1.10.287.410">
    <property type="match status" value="1"/>
</dbReference>
<evidence type="ECO:0000313" key="12">
    <source>
        <dbReference type="Proteomes" id="UP000434957"/>
    </source>
</evidence>
<evidence type="ECO:0000256" key="3">
    <source>
        <dbReference type="ARBA" id="ARBA00022670"/>
    </source>
</evidence>
<dbReference type="Pfam" id="PF00450">
    <property type="entry name" value="Peptidase_S10"/>
    <property type="match status" value="1"/>
</dbReference>
<keyword evidence="2 7" id="KW-0121">Carboxypeptidase</keyword>